<proteinExistence type="predicted"/>
<protein>
    <recommendedName>
        <fullName evidence="2">F-box domain-containing protein</fullName>
    </recommendedName>
</protein>
<dbReference type="SUPFAM" id="SSF81383">
    <property type="entry name" value="F-box domain"/>
    <property type="match status" value="1"/>
</dbReference>
<dbReference type="InterPro" id="IPR001810">
    <property type="entry name" value="F-box_dom"/>
</dbReference>
<reference evidence="3 4" key="1">
    <citation type="submission" date="2019-03" db="EMBL/GenBank/DDBJ databases">
        <title>Nematode-trapping fungi genome.</title>
        <authorList>
            <person name="Vidal-Diez De Ulzurrun G."/>
        </authorList>
    </citation>
    <scope>NUCLEOTIDE SEQUENCE [LARGE SCALE GENOMIC DNA]</scope>
    <source>
        <strain evidence="3 4">TWF154</strain>
    </source>
</reference>
<dbReference type="OrthoDB" id="5301707at2759"/>
<evidence type="ECO:0000313" key="4">
    <source>
        <dbReference type="Proteomes" id="UP000297595"/>
    </source>
</evidence>
<organism evidence="3 4">
    <name type="scientific">Orbilia oligospora</name>
    <name type="common">Nematode-trapping fungus</name>
    <name type="synonym">Arthrobotrys oligospora</name>
    <dbReference type="NCBI Taxonomy" id="2813651"/>
    <lineage>
        <taxon>Eukaryota</taxon>
        <taxon>Fungi</taxon>
        <taxon>Dikarya</taxon>
        <taxon>Ascomycota</taxon>
        <taxon>Pezizomycotina</taxon>
        <taxon>Orbiliomycetes</taxon>
        <taxon>Orbiliales</taxon>
        <taxon>Orbiliaceae</taxon>
        <taxon>Orbilia</taxon>
    </lineage>
</organism>
<feature type="region of interest" description="Disordered" evidence="1">
    <location>
        <begin position="418"/>
        <end position="465"/>
    </location>
</feature>
<evidence type="ECO:0000259" key="2">
    <source>
        <dbReference type="Pfam" id="PF12937"/>
    </source>
</evidence>
<sequence length="465" mass="53417">MPVFHLMLPPQLSYFKITIMANLLSLPTELLIQILSDDSIPSSDLWTCRQVCKYFNNVAEKCSINYVFQVDAVNHPTWKLARCLLKNPDLGKRFKSMKVTWNRRIPRKPRTWASQWKWSDSDREKLTQVLCDGNPGNRSIFEGISNGLNSEALLPFVLLYTPNLQSLDMGDAKLDIMGPYVSVGESERIYQYCTIEGSQNWRSRVSRYSLDLWNPSIPEEDREDGCKNHYSFLYLHMRLDPGWLPGLSNITHLAHGCHRTGGYFDRWPASHLILMMLLPRLETAQFYGATILRLDGTDLQADTNPLELDIDPKVMFQKSTIKHLELLNCRFRKQDYRSIARITGSLQFFKCILEYEEVPWGDYADESDVHDLFRLYNSNTLKNEFIQVSRATGEDKDPKDLEKKIDYGPDDDYFYDSDGGHFLPCVDDEDGWTSGSEEDQYSSNSLGPGHFGDGNASDIFKSDGS</sequence>
<name>A0A8H2EA37_ORBOL</name>
<feature type="domain" description="F-box" evidence="2">
    <location>
        <begin position="24"/>
        <end position="61"/>
    </location>
</feature>
<feature type="compositionally biased region" description="Acidic residues" evidence="1">
    <location>
        <begin position="426"/>
        <end position="440"/>
    </location>
</feature>
<dbReference type="Proteomes" id="UP000297595">
    <property type="component" value="Unassembled WGS sequence"/>
</dbReference>
<dbReference type="Gene3D" id="1.20.1280.50">
    <property type="match status" value="1"/>
</dbReference>
<dbReference type="EMBL" id="SOZJ01000001">
    <property type="protein sequence ID" value="TGJ73778.1"/>
    <property type="molecule type" value="Genomic_DNA"/>
</dbReference>
<dbReference type="CDD" id="cd09917">
    <property type="entry name" value="F-box_SF"/>
    <property type="match status" value="1"/>
</dbReference>
<dbReference type="AlphaFoldDB" id="A0A8H2EA37"/>
<dbReference type="Pfam" id="PF12937">
    <property type="entry name" value="F-box-like"/>
    <property type="match status" value="1"/>
</dbReference>
<gene>
    <name evidence="3" type="ORF">EYR41_000852</name>
</gene>
<evidence type="ECO:0000313" key="3">
    <source>
        <dbReference type="EMBL" id="TGJ73778.1"/>
    </source>
</evidence>
<accession>A0A8H2EA37</accession>
<evidence type="ECO:0000256" key="1">
    <source>
        <dbReference type="SAM" id="MobiDB-lite"/>
    </source>
</evidence>
<comment type="caution">
    <text evidence="3">The sequence shown here is derived from an EMBL/GenBank/DDBJ whole genome shotgun (WGS) entry which is preliminary data.</text>
</comment>
<dbReference type="InterPro" id="IPR036047">
    <property type="entry name" value="F-box-like_dom_sf"/>
</dbReference>